<keyword evidence="2" id="KW-0812">Transmembrane</keyword>
<keyword evidence="2" id="KW-1133">Transmembrane helix</keyword>
<evidence type="ECO:0000313" key="3">
    <source>
        <dbReference type="EMBL" id="MFM0640564.1"/>
    </source>
</evidence>
<evidence type="ECO:0000256" key="1">
    <source>
        <dbReference type="ARBA" id="ARBA00009617"/>
    </source>
</evidence>
<dbReference type="InterPro" id="IPR036259">
    <property type="entry name" value="MFS_trans_sf"/>
</dbReference>
<gene>
    <name evidence="3" type="ORF">PQQ63_28100</name>
</gene>
<dbReference type="EMBL" id="JAQQCF010000029">
    <property type="protein sequence ID" value="MFM0640564.1"/>
    <property type="molecule type" value="Genomic_DNA"/>
</dbReference>
<proteinExistence type="inferred from homology"/>
<feature type="transmembrane region" description="Helical" evidence="2">
    <location>
        <begin position="319"/>
        <end position="342"/>
    </location>
</feature>
<name>A0ABW9E0Y2_9BURK</name>
<reference evidence="3 4" key="1">
    <citation type="journal article" date="2024" name="Chem. Sci.">
        <title>Discovery of megapolipeptins by genome mining of a Burkholderiales bacteria collection.</title>
        <authorList>
            <person name="Paulo B.S."/>
            <person name="Recchia M.J.J."/>
            <person name="Lee S."/>
            <person name="Fergusson C.H."/>
            <person name="Romanowski S.B."/>
            <person name="Hernandez A."/>
            <person name="Krull N."/>
            <person name="Liu D.Y."/>
            <person name="Cavanagh H."/>
            <person name="Bos A."/>
            <person name="Gray C.A."/>
            <person name="Murphy B.T."/>
            <person name="Linington R.G."/>
            <person name="Eustaquio A.S."/>
        </authorList>
    </citation>
    <scope>NUCLEOTIDE SEQUENCE [LARGE SCALE GENOMIC DNA]</scope>
    <source>
        <strain evidence="3 4">RL17-338-BIC-A</strain>
    </source>
</reference>
<keyword evidence="2" id="KW-0472">Membrane</keyword>
<dbReference type="Pfam" id="PF13347">
    <property type="entry name" value="MFS_2"/>
    <property type="match status" value="1"/>
</dbReference>
<keyword evidence="4" id="KW-1185">Reference proteome</keyword>
<organism evidence="3 4">
    <name type="scientific">Paraburkholderia metrosideri</name>
    <dbReference type="NCBI Taxonomy" id="580937"/>
    <lineage>
        <taxon>Bacteria</taxon>
        <taxon>Pseudomonadati</taxon>
        <taxon>Pseudomonadota</taxon>
        <taxon>Betaproteobacteria</taxon>
        <taxon>Burkholderiales</taxon>
        <taxon>Burkholderiaceae</taxon>
        <taxon>Paraburkholderia</taxon>
    </lineage>
</organism>
<dbReference type="Gene3D" id="1.20.1250.20">
    <property type="entry name" value="MFS general substrate transporter like domains"/>
    <property type="match status" value="2"/>
</dbReference>
<feature type="transmembrane region" description="Helical" evidence="2">
    <location>
        <begin position="111"/>
        <end position="131"/>
    </location>
</feature>
<comment type="caution">
    <text evidence="3">The sequence shown here is derived from an EMBL/GenBank/DDBJ whole genome shotgun (WGS) entry which is preliminary data.</text>
</comment>
<dbReference type="PANTHER" id="PTHR11328:SF24">
    <property type="entry name" value="MAJOR FACILITATOR SUPERFAMILY (MFS) PROFILE DOMAIN-CONTAINING PROTEIN"/>
    <property type="match status" value="1"/>
</dbReference>
<feature type="transmembrane region" description="Helical" evidence="2">
    <location>
        <begin position="230"/>
        <end position="251"/>
    </location>
</feature>
<dbReference type="Proteomes" id="UP001629432">
    <property type="component" value="Unassembled WGS sequence"/>
</dbReference>
<dbReference type="RefSeq" id="WP_408232313.1">
    <property type="nucleotide sequence ID" value="NZ_JAQQCF010000029.1"/>
</dbReference>
<feature type="transmembrane region" description="Helical" evidence="2">
    <location>
        <begin position="83"/>
        <end position="99"/>
    </location>
</feature>
<sequence>MRKQTPPTVGRLILYAGPALPMSMLLMPPIFYIPPFYATEMNISMTAIGFIFFLARFWDALIDPLIGSMSDQTRSRWGRRKPWIALGSLPLLVATYFLLQPPPKVTSTYLMITIFVFYLAWTMVQIPYLSWGAELSTDYRTRNRVVGYRETGTLIGILVATGVPTLVFFGREPSIREILLVFVITVSILLPITVFMALKSVPDQAADIPQKISLNNAFKSLVSNKPLMQFIASTFLMWLGVYILNASIIFILEKLLNFSGLDFLKMVFLQFLIGTLVTPVIVKLANRFGKHQVLAGAAILTAASCCALSFARPSQPTDVVLFFVAIGFFITPIWVLPTALVADLVDLGALLGGGKKEGLYMALYNLALKLAVAASVGIALPLMSRLGFDPSQALTVSGQHALTLVGLYLPAILLAIGSVLMFRYPLDAKTHAQIVSDLATIRVPTSTDSMVSSE</sequence>
<evidence type="ECO:0000313" key="4">
    <source>
        <dbReference type="Proteomes" id="UP001629432"/>
    </source>
</evidence>
<dbReference type="PANTHER" id="PTHR11328">
    <property type="entry name" value="MAJOR FACILITATOR SUPERFAMILY DOMAIN-CONTAINING PROTEIN"/>
    <property type="match status" value="1"/>
</dbReference>
<feature type="transmembrane region" description="Helical" evidence="2">
    <location>
        <begin position="152"/>
        <end position="169"/>
    </location>
</feature>
<feature type="transmembrane region" description="Helical" evidence="2">
    <location>
        <begin position="294"/>
        <end position="313"/>
    </location>
</feature>
<feature type="transmembrane region" description="Helical" evidence="2">
    <location>
        <begin position="402"/>
        <end position="422"/>
    </location>
</feature>
<evidence type="ECO:0000256" key="2">
    <source>
        <dbReference type="SAM" id="Phobius"/>
    </source>
</evidence>
<feature type="transmembrane region" description="Helical" evidence="2">
    <location>
        <begin position="175"/>
        <end position="198"/>
    </location>
</feature>
<feature type="transmembrane region" description="Helical" evidence="2">
    <location>
        <begin position="363"/>
        <end position="382"/>
    </location>
</feature>
<comment type="similarity">
    <text evidence="1">Belongs to the sodium:galactoside symporter (TC 2.A.2) family.</text>
</comment>
<feature type="transmembrane region" description="Helical" evidence="2">
    <location>
        <begin position="263"/>
        <end position="282"/>
    </location>
</feature>
<accession>A0ABW9E0Y2</accession>
<dbReference type="SUPFAM" id="SSF103473">
    <property type="entry name" value="MFS general substrate transporter"/>
    <property type="match status" value="1"/>
</dbReference>
<feature type="transmembrane region" description="Helical" evidence="2">
    <location>
        <begin position="43"/>
        <end position="62"/>
    </location>
</feature>
<feature type="transmembrane region" description="Helical" evidence="2">
    <location>
        <begin position="12"/>
        <end position="31"/>
    </location>
</feature>
<protein>
    <submittedName>
        <fullName evidence="3">MFS transporter</fullName>
    </submittedName>
</protein>
<dbReference type="InterPro" id="IPR039672">
    <property type="entry name" value="MFS_2"/>
</dbReference>